<keyword evidence="2" id="KW-1185">Reference proteome</keyword>
<protein>
    <submittedName>
        <fullName evidence="1">Chaperonin 10-like protein</fullName>
    </submittedName>
</protein>
<evidence type="ECO:0000313" key="2">
    <source>
        <dbReference type="Proteomes" id="UP001433508"/>
    </source>
</evidence>
<proteinExistence type="predicted"/>
<name>A0ACC3T4C0_LIPKO</name>
<sequence>MKEVIVHPLPRLRGEIREVPIPIPADDEVVIKVVVAGSNVKDWSHITALNIAANSGDDIAGVVYSMGTSVQKTAEFRVGDRVAAFHRMLTPGGAYAEYAVAPAHTTFIIPHNISFEEAATLPLVTLTAAISLFRRQGLPPPWDPLSSSSEPLPLIVYGASSALGAFAIKLARLSNIHPIIAICGASHEIVDPLLDFSQGDRIVDYRKGIDAMKASVKDALGGLEARHAFDAISSDRTWVPLAQILHESATSGPFQVSVVTGANRYDDPDIPSSVDLLYTYVGVGHYGEYKPTMPKQPVDKERVKFDVEFAFLFYRYLSRLLARGNIRGHPFEVIPGGLAGVEEGLNKLKNGEARGIKYVYRVSSE</sequence>
<evidence type="ECO:0000313" key="1">
    <source>
        <dbReference type="EMBL" id="KAK9238560.1"/>
    </source>
</evidence>
<dbReference type="EMBL" id="MU971355">
    <property type="protein sequence ID" value="KAK9238560.1"/>
    <property type="molecule type" value="Genomic_DNA"/>
</dbReference>
<reference evidence="2" key="1">
    <citation type="journal article" date="2024" name="Front. Bioeng. Biotechnol.">
        <title>Genome-scale model development and genomic sequencing of the oleaginous clade Lipomyces.</title>
        <authorList>
            <person name="Czajka J.J."/>
            <person name="Han Y."/>
            <person name="Kim J."/>
            <person name="Mondo S.J."/>
            <person name="Hofstad B.A."/>
            <person name="Robles A."/>
            <person name="Haridas S."/>
            <person name="Riley R."/>
            <person name="LaButti K."/>
            <person name="Pangilinan J."/>
            <person name="Andreopoulos W."/>
            <person name="Lipzen A."/>
            <person name="Yan J."/>
            <person name="Wang M."/>
            <person name="Ng V."/>
            <person name="Grigoriev I.V."/>
            <person name="Spatafora J.W."/>
            <person name="Magnuson J.K."/>
            <person name="Baker S.E."/>
            <person name="Pomraning K.R."/>
        </authorList>
    </citation>
    <scope>NUCLEOTIDE SEQUENCE [LARGE SCALE GENOMIC DNA]</scope>
    <source>
        <strain evidence="2">CBS 7786</strain>
    </source>
</reference>
<dbReference type="Proteomes" id="UP001433508">
    <property type="component" value="Unassembled WGS sequence"/>
</dbReference>
<comment type="caution">
    <text evidence="1">The sequence shown here is derived from an EMBL/GenBank/DDBJ whole genome shotgun (WGS) entry which is preliminary data.</text>
</comment>
<gene>
    <name evidence="1" type="ORF">V1525DRAFT_400908</name>
</gene>
<accession>A0ACC3T4C0</accession>
<organism evidence="1 2">
    <name type="scientific">Lipomyces kononenkoae</name>
    <name type="common">Yeast</name>
    <dbReference type="NCBI Taxonomy" id="34357"/>
    <lineage>
        <taxon>Eukaryota</taxon>
        <taxon>Fungi</taxon>
        <taxon>Dikarya</taxon>
        <taxon>Ascomycota</taxon>
        <taxon>Saccharomycotina</taxon>
        <taxon>Lipomycetes</taxon>
        <taxon>Lipomycetales</taxon>
        <taxon>Lipomycetaceae</taxon>
        <taxon>Lipomyces</taxon>
    </lineage>
</organism>